<evidence type="ECO:0000313" key="1">
    <source>
        <dbReference type="EMBL" id="KFB37882.1"/>
    </source>
</evidence>
<accession>A0A084VIT8</accession>
<dbReference type="EMBL" id="KE524855">
    <property type="protein sequence ID" value="KFB37882.1"/>
    <property type="molecule type" value="Genomic_DNA"/>
</dbReference>
<evidence type="ECO:0000313" key="3">
    <source>
        <dbReference type="Proteomes" id="UP000030765"/>
    </source>
</evidence>
<dbReference type="AlphaFoldDB" id="A0A084VIT8"/>
<keyword evidence="3" id="KW-1185">Reference proteome</keyword>
<organism evidence="1">
    <name type="scientific">Anopheles sinensis</name>
    <name type="common">Mosquito</name>
    <dbReference type="NCBI Taxonomy" id="74873"/>
    <lineage>
        <taxon>Eukaryota</taxon>
        <taxon>Metazoa</taxon>
        <taxon>Ecdysozoa</taxon>
        <taxon>Arthropoda</taxon>
        <taxon>Hexapoda</taxon>
        <taxon>Insecta</taxon>
        <taxon>Pterygota</taxon>
        <taxon>Neoptera</taxon>
        <taxon>Endopterygota</taxon>
        <taxon>Diptera</taxon>
        <taxon>Nematocera</taxon>
        <taxon>Culicoidea</taxon>
        <taxon>Culicidae</taxon>
        <taxon>Anophelinae</taxon>
        <taxon>Anopheles</taxon>
    </lineage>
</organism>
<reference evidence="1 3" key="1">
    <citation type="journal article" date="2014" name="BMC Genomics">
        <title>Genome sequence of Anopheles sinensis provides insight into genetics basis of mosquito competence for malaria parasites.</title>
        <authorList>
            <person name="Zhou D."/>
            <person name="Zhang D."/>
            <person name="Ding G."/>
            <person name="Shi L."/>
            <person name="Hou Q."/>
            <person name="Ye Y."/>
            <person name="Xu Y."/>
            <person name="Zhou H."/>
            <person name="Xiong C."/>
            <person name="Li S."/>
            <person name="Yu J."/>
            <person name="Hong S."/>
            <person name="Yu X."/>
            <person name="Zou P."/>
            <person name="Chen C."/>
            <person name="Chang X."/>
            <person name="Wang W."/>
            <person name="Lv Y."/>
            <person name="Sun Y."/>
            <person name="Ma L."/>
            <person name="Shen B."/>
            <person name="Zhu C."/>
        </authorList>
    </citation>
    <scope>NUCLEOTIDE SEQUENCE [LARGE SCALE GENOMIC DNA]</scope>
</reference>
<gene>
    <name evidence="1" type="ORF">ZHAS_00005200</name>
</gene>
<dbReference type="EnsemblMetazoa" id="ASIC005200-RA">
    <property type="protein sequence ID" value="ASIC005200-PA"/>
    <property type="gene ID" value="ASIC005200"/>
</dbReference>
<dbReference type="Proteomes" id="UP000030765">
    <property type="component" value="Unassembled WGS sequence"/>
</dbReference>
<dbReference type="VEuPathDB" id="VectorBase:ASIC005200"/>
<sequence length="68" mass="7356">METGDIRFVVLPPDFPTSGPLPPFEAYEISFLQPFKDTQTTLFLLLIGKVGEGKTVGKQEEEVGGGGE</sequence>
<protein>
    <submittedName>
        <fullName evidence="1 2">Arachidonate 12-lipoxygenase, 12R-type</fullName>
    </submittedName>
</protein>
<evidence type="ECO:0000313" key="2">
    <source>
        <dbReference type="EnsemblMetazoa" id="ASIC005200-PA"/>
    </source>
</evidence>
<reference evidence="2" key="2">
    <citation type="submission" date="2020-05" db="UniProtKB">
        <authorList>
            <consortium name="EnsemblMetazoa"/>
        </authorList>
    </citation>
    <scope>IDENTIFICATION</scope>
</reference>
<proteinExistence type="predicted"/>
<dbReference type="EMBL" id="ATLV01013404">
    <property type="status" value="NOT_ANNOTATED_CDS"/>
    <property type="molecule type" value="Genomic_DNA"/>
</dbReference>
<name>A0A084VIT8_ANOSI</name>